<dbReference type="RefSeq" id="XP_026536070.1">
    <property type="nucleotide sequence ID" value="XM_026680285.1"/>
</dbReference>
<feature type="coiled-coil region" evidence="1">
    <location>
        <begin position="32"/>
        <end position="130"/>
    </location>
</feature>
<evidence type="ECO:0000313" key="3">
    <source>
        <dbReference type="RefSeq" id="XP_026536070.1"/>
    </source>
</evidence>
<keyword evidence="2" id="KW-1185">Reference proteome</keyword>
<dbReference type="PANTHER" id="PTHR37476:SF1">
    <property type="entry name" value="COILED-COIL DOMAIN-CONTAINING PROTEIN 171"/>
    <property type="match status" value="1"/>
</dbReference>
<evidence type="ECO:0000313" key="2">
    <source>
        <dbReference type="Proteomes" id="UP000504612"/>
    </source>
</evidence>
<gene>
    <name evidence="3" type="primary">LOC113420398</name>
</gene>
<dbReference type="KEGG" id="nss:113420398"/>
<reference evidence="3" key="1">
    <citation type="submission" date="2025-08" db="UniProtKB">
        <authorList>
            <consortium name="RefSeq"/>
        </authorList>
    </citation>
    <scope>IDENTIFICATION</scope>
</reference>
<sequence>MDSQVNYSISEMKRNFGKTFLHKHSEADMETKEDLRRKLHQAKKDKLDITAKHNAELSNYESQIAKLRAEVEKGEAVRQSLEYELAVARKEVGIERYSSEEKLGGANKQIEQLQETIRALQQKLNEAEKAFHINKCQWDEKQRRLINELSEKELLIGTCHAEYETLLKERMRLDDILKESTSTVQNVRRKVQELEREHSGCSEALRRQASELQFGAERETRLRKELEVRTSPNNEAGIRWQPSVLFLGFVPLQKELLIARRPCPGPLE</sequence>
<dbReference type="AlphaFoldDB" id="A0A6J1V025"/>
<accession>A0A6J1V025</accession>
<proteinExistence type="predicted"/>
<dbReference type="GeneID" id="113420398"/>
<dbReference type="PANTHER" id="PTHR37476">
    <property type="entry name" value="COILED-COIL DOMAIN-CONTAINING PROTEIN 171"/>
    <property type="match status" value="1"/>
</dbReference>
<organism evidence="2 3">
    <name type="scientific">Notechis scutatus</name>
    <name type="common">mainland tiger snake</name>
    <dbReference type="NCBI Taxonomy" id="8663"/>
    <lineage>
        <taxon>Eukaryota</taxon>
        <taxon>Metazoa</taxon>
        <taxon>Chordata</taxon>
        <taxon>Craniata</taxon>
        <taxon>Vertebrata</taxon>
        <taxon>Euteleostomi</taxon>
        <taxon>Lepidosauria</taxon>
        <taxon>Squamata</taxon>
        <taxon>Bifurcata</taxon>
        <taxon>Unidentata</taxon>
        <taxon>Episquamata</taxon>
        <taxon>Toxicofera</taxon>
        <taxon>Serpentes</taxon>
        <taxon>Colubroidea</taxon>
        <taxon>Elapidae</taxon>
        <taxon>Hydrophiinae</taxon>
        <taxon>Notechis</taxon>
    </lineage>
</organism>
<protein>
    <submittedName>
        <fullName evidence="3">Coiled-coil domain-containing protein 171-like</fullName>
    </submittedName>
</protein>
<dbReference type="Proteomes" id="UP000504612">
    <property type="component" value="Unplaced"/>
</dbReference>
<dbReference type="SUPFAM" id="SSF57997">
    <property type="entry name" value="Tropomyosin"/>
    <property type="match status" value="1"/>
</dbReference>
<keyword evidence="1" id="KW-0175">Coiled coil</keyword>
<name>A0A6J1V025_9SAUR</name>
<feature type="coiled-coil region" evidence="1">
    <location>
        <begin position="177"/>
        <end position="204"/>
    </location>
</feature>
<evidence type="ECO:0000256" key="1">
    <source>
        <dbReference type="SAM" id="Coils"/>
    </source>
</evidence>